<comment type="subcellular location">
    <subcellularLocation>
        <location evidence="7">Cytoplasm</location>
    </subcellularLocation>
</comment>
<dbReference type="EMBL" id="WNHB01000029">
    <property type="protein sequence ID" value="MTT33187.1"/>
    <property type="molecule type" value="Genomic_DNA"/>
</dbReference>
<comment type="pathway">
    <text evidence="7">Metabolic intermediate biosynthesis; chorismate biosynthesis; chorismate from D-erythrose 4-phosphate and phosphoenolpyruvate: step 5/7.</text>
</comment>
<dbReference type="GO" id="GO:0008652">
    <property type="term" value="P:amino acid biosynthetic process"/>
    <property type="evidence" value="ECO:0007669"/>
    <property type="project" value="UniProtKB-KW"/>
</dbReference>
<comment type="catalytic activity">
    <reaction evidence="7">
        <text>shikimate + ATP = 3-phosphoshikimate + ADP + H(+)</text>
        <dbReference type="Rhea" id="RHEA:13121"/>
        <dbReference type="ChEBI" id="CHEBI:15378"/>
        <dbReference type="ChEBI" id="CHEBI:30616"/>
        <dbReference type="ChEBI" id="CHEBI:36208"/>
        <dbReference type="ChEBI" id="CHEBI:145989"/>
        <dbReference type="ChEBI" id="CHEBI:456216"/>
        <dbReference type="EC" id="2.7.1.71"/>
    </reaction>
</comment>
<comment type="similarity">
    <text evidence="7">Belongs to the shikimate kinase family.</text>
</comment>
<comment type="subunit">
    <text evidence="7">Monomer.</text>
</comment>
<keyword evidence="3 7" id="KW-0547">Nucleotide-binding</keyword>
<dbReference type="Gene3D" id="3.40.50.300">
    <property type="entry name" value="P-loop containing nucleotide triphosphate hydrolases"/>
    <property type="match status" value="1"/>
</dbReference>
<comment type="caution">
    <text evidence="7">Lacks conserved residue(s) required for the propagation of feature annotation.</text>
</comment>
<comment type="cofactor">
    <cofactor evidence="7">
        <name>Mg(2+)</name>
        <dbReference type="ChEBI" id="CHEBI:18420"/>
    </cofactor>
    <text evidence="7">Binds 1 Mg(2+) ion per subunit.</text>
</comment>
<keyword evidence="7" id="KW-0479">Metal-binding</keyword>
<keyword evidence="7" id="KW-0460">Magnesium</keyword>
<dbReference type="GO" id="GO:0004765">
    <property type="term" value="F:shikimate kinase activity"/>
    <property type="evidence" value="ECO:0007669"/>
    <property type="project" value="UniProtKB-UniRule"/>
</dbReference>
<dbReference type="RefSeq" id="WP_155221076.1">
    <property type="nucleotide sequence ID" value="NZ_WNHB01000029.1"/>
</dbReference>
<dbReference type="SUPFAM" id="SSF52540">
    <property type="entry name" value="P-loop containing nucleoside triphosphate hydrolases"/>
    <property type="match status" value="1"/>
</dbReference>
<dbReference type="PRINTS" id="PR01100">
    <property type="entry name" value="SHIKIMTKNASE"/>
</dbReference>
<evidence type="ECO:0000313" key="9">
    <source>
        <dbReference type="Proteomes" id="UP000440978"/>
    </source>
</evidence>
<feature type="binding site" evidence="7">
    <location>
        <begin position="18"/>
        <end position="23"/>
    </location>
    <ligand>
        <name>ATP</name>
        <dbReference type="ChEBI" id="CHEBI:30616"/>
    </ligand>
</feature>
<accession>A0A6N8CUW8</accession>
<keyword evidence="7" id="KW-0963">Cytoplasm</keyword>
<feature type="binding site" evidence="7">
    <location>
        <position position="64"/>
    </location>
    <ligand>
        <name>substrate</name>
    </ligand>
</feature>
<dbReference type="EC" id="2.7.1.71" evidence="7"/>
<protein>
    <recommendedName>
        <fullName evidence="7">Shikimate kinase</fullName>
        <shortName evidence="7">SK</shortName>
        <ecNumber evidence="7">2.7.1.71</ecNumber>
    </recommendedName>
</protein>
<dbReference type="OrthoDB" id="9800332at2"/>
<dbReference type="HAMAP" id="MF_00109">
    <property type="entry name" value="Shikimate_kinase"/>
    <property type="match status" value="1"/>
</dbReference>
<dbReference type="Pfam" id="PF01202">
    <property type="entry name" value="SKI"/>
    <property type="match status" value="1"/>
</dbReference>
<dbReference type="GO" id="GO:0005524">
    <property type="term" value="F:ATP binding"/>
    <property type="evidence" value="ECO:0007669"/>
    <property type="project" value="UniProtKB-UniRule"/>
</dbReference>
<dbReference type="Proteomes" id="UP000440978">
    <property type="component" value="Unassembled WGS sequence"/>
</dbReference>
<dbReference type="PANTHER" id="PTHR21087:SF16">
    <property type="entry name" value="SHIKIMATE KINASE 1, CHLOROPLASTIC"/>
    <property type="match status" value="1"/>
</dbReference>
<comment type="function">
    <text evidence="7">Catalyzes the specific phosphorylation of the 3-hydroxyl group of shikimic acid using ATP as a cosubstrate.</text>
</comment>
<keyword evidence="1 7" id="KW-0028">Amino-acid biosynthesis</keyword>
<sequence length="188" mass="21547">MDRRNIEKPLIYLTGFMGAGKTTIGAELGANCHLPVVDTDQIIVQTYKQTISEMFQLHGEPYFRKAEESILTKLSKRTAPTIVTTGGGIIMRKQNRQKMKQSGIIIYLHCDFNIIMQRLQQDTSRPLLQQHNRKSFSELFLTRLKHYLECDYVIDTTYKSVSTIVKEICFILNRTDHIGDPHIIGSEG</sequence>
<dbReference type="InterPro" id="IPR031322">
    <property type="entry name" value="Shikimate/glucono_kinase"/>
</dbReference>
<evidence type="ECO:0000256" key="7">
    <source>
        <dbReference type="HAMAP-Rule" id="MF_00109"/>
    </source>
</evidence>
<feature type="binding site" evidence="7">
    <location>
        <position position="143"/>
    </location>
    <ligand>
        <name>substrate</name>
    </ligand>
</feature>
<dbReference type="UniPathway" id="UPA00053">
    <property type="reaction ID" value="UER00088"/>
</dbReference>
<keyword evidence="5 7" id="KW-0067">ATP-binding</keyword>
<name>A0A6N8CUW8_9BACI</name>
<evidence type="ECO:0000256" key="5">
    <source>
        <dbReference type="ARBA" id="ARBA00022840"/>
    </source>
</evidence>
<keyword evidence="4 7" id="KW-0418">Kinase</keyword>
<keyword evidence="2 7" id="KW-0808">Transferase</keyword>
<dbReference type="InterPro" id="IPR027417">
    <property type="entry name" value="P-loop_NTPase"/>
</dbReference>
<dbReference type="CDD" id="cd00464">
    <property type="entry name" value="SK"/>
    <property type="match status" value="1"/>
</dbReference>
<evidence type="ECO:0000256" key="6">
    <source>
        <dbReference type="ARBA" id="ARBA00023141"/>
    </source>
</evidence>
<evidence type="ECO:0000256" key="4">
    <source>
        <dbReference type="ARBA" id="ARBA00022777"/>
    </source>
</evidence>
<dbReference type="GO" id="GO:0009073">
    <property type="term" value="P:aromatic amino acid family biosynthetic process"/>
    <property type="evidence" value="ECO:0007669"/>
    <property type="project" value="UniProtKB-KW"/>
</dbReference>
<dbReference type="PANTHER" id="PTHR21087">
    <property type="entry name" value="SHIKIMATE KINASE"/>
    <property type="match status" value="1"/>
</dbReference>
<dbReference type="GO" id="GO:0005829">
    <property type="term" value="C:cytosol"/>
    <property type="evidence" value="ECO:0007669"/>
    <property type="project" value="TreeGrafter"/>
</dbReference>
<dbReference type="AlphaFoldDB" id="A0A6N8CUW8"/>
<dbReference type="InterPro" id="IPR000623">
    <property type="entry name" value="Shikimate_kinase/TSH1"/>
</dbReference>
<evidence type="ECO:0000256" key="2">
    <source>
        <dbReference type="ARBA" id="ARBA00022679"/>
    </source>
</evidence>
<evidence type="ECO:0000256" key="1">
    <source>
        <dbReference type="ARBA" id="ARBA00022605"/>
    </source>
</evidence>
<reference evidence="8 9" key="1">
    <citation type="submission" date="2019-11" db="EMBL/GenBank/DDBJ databases">
        <title>Terrilactibacillus tamarindus sp. nov. BCM23-1 isolated from bark of Tamarindus indica.</title>
        <authorList>
            <person name="Kingkaew E."/>
            <person name="Tanasupawat S."/>
        </authorList>
    </citation>
    <scope>NUCLEOTIDE SEQUENCE [LARGE SCALE GENOMIC DNA]</scope>
    <source>
        <strain evidence="8 9">BCM23-1</strain>
    </source>
</reference>
<evidence type="ECO:0000313" key="8">
    <source>
        <dbReference type="EMBL" id="MTT33187.1"/>
    </source>
</evidence>
<feature type="binding site" evidence="7">
    <location>
        <position position="22"/>
    </location>
    <ligand>
        <name>Mg(2+)</name>
        <dbReference type="ChEBI" id="CHEBI:18420"/>
    </ligand>
</feature>
<evidence type="ECO:0000256" key="3">
    <source>
        <dbReference type="ARBA" id="ARBA00022741"/>
    </source>
</evidence>
<keyword evidence="6 7" id="KW-0057">Aromatic amino acid biosynthesis</keyword>
<gene>
    <name evidence="7" type="primary">aroK</name>
    <name evidence="8" type="ORF">GMB86_14405</name>
</gene>
<feature type="binding site" evidence="7">
    <location>
        <position position="87"/>
    </location>
    <ligand>
        <name>substrate</name>
    </ligand>
</feature>
<proteinExistence type="inferred from homology"/>
<dbReference type="GO" id="GO:0009423">
    <property type="term" value="P:chorismate biosynthetic process"/>
    <property type="evidence" value="ECO:0007669"/>
    <property type="project" value="UniProtKB-UniRule"/>
</dbReference>
<comment type="caution">
    <text evidence="8">The sequence shown here is derived from an EMBL/GenBank/DDBJ whole genome shotgun (WGS) entry which is preliminary data.</text>
</comment>
<organism evidence="8 9">
    <name type="scientific">Terrilactibacillus tamarindi</name>
    <dbReference type="NCBI Taxonomy" id="2599694"/>
    <lineage>
        <taxon>Bacteria</taxon>
        <taxon>Bacillati</taxon>
        <taxon>Bacillota</taxon>
        <taxon>Bacilli</taxon>
        <taxon>Bacillales</taxon>
        <taxon>Bacillaceae</taxon>
        <taxon>Terrilactibacillus</taxon>
    </lineage>
</organism>
<keyword evidence="9" id="KW-1185">Reference proteome</keyword>
<feature type="binding site" evidence="7">
    <location>
        <position position="125"/>
    </location>
    <ligand>
        <name>ATP</name>
        <dbReference type="ChEBI" id="CHEBI:30616"/>
    </ligand>
</feature>
<dbReference type="GO" id="GO:0000287">
    <property type="term" value="F:magnesium ion binding"/>
    <property type="evidence" value="ECO:0007669"/>
    <property type="project" value="UniProtKB-UniRule"/>
</dbReference>
<feature type="binding site" evidence="7">
    <location>
        <position position="40"/>
    </location>
    <ligand>
        <name>substrate</name>
    </ligand>
</feature>